<dbReference type="PANTHER" id="PTHR43056:SF10">
    <property type="entry name" value="COCE_NOND FAMILY, PUTATIVE (AFU_ORTHOLOGUE AFUA_7G00600)-RELATED"/>
    <property type="match status" value="1"/>
</dbReference>
<evidence type="ECO:0000259" key="2">
    <source>
        <dbReference type="SMART" id="SM00939"/>
    </source>
</evidence>
<dbReference type="Pfam" id="PF08530">
    <property type="entry name" value="PepX_C"/>
    <property type="match status" value="1"/>
</dbReference>
<dbReference type="InterPro" id="IPR005674">
    <property type="entry name" value="CocE/Ser_esterase"/>
</dbReference>
<dbReference type="SUPFAM" id="SSF49785">
    <property type="entry name" value="Galactose-binding domain-like"/>
    <property type="match status" value="1"/>
</dbReference>
<keyword evidence="1 3" id="KW-0378">Hydrolase</keyword>
<dbReference type="Gene3D" id="2.60.120.260">
    <property type="entry name" value="Galactose-binding domain-like"/>
    <property type="match status" value="1"/>
</dbReference>
<dbReference type="NCBIfam" id="TIGR00976">
    <property type="entry name" value="CocE_NonD"/>
    <property type="match status" value="1"/>
</dbReference>
<dbReference type="Pfam" id="PF02129">
    <property type="entry name" value="Peptidase_S15"/>
    <property type="match status" value="1"/>
</dbReference>
<organism evidence="3 4">
    <name type="scientific">Photobacterium halotolerans</name>
    <dbReference type="NCBI Taxonomy" id="265726"/>
    <lineage>
        <taxon>Bacteria</taxon>
        <taxon>Pseudomonadati</taxon>
        <taxon>Pseudomonadota</taxon>
        <taxon>Gammaproteobacteria</taxon>
        <taxon>Vibrionales</taxon>
        <taxon>Vibrionaceae</taxon>
        <taxon>Photobacterium</taxon>
    </lineage>
</organism>
<dbReference type="InterPro" id="IPR050585">
    <property type="entry name" value="Xaa-Pro_dipeptidyl-ppase/CocE"/>
</dbReference>
<gene>
    <name evidence="3" type="ORF">CAG72_00430</name>
</gene>
<dbReference type="RefSeq" id="WP_027251046.1">
    <property type="nucleotide sequence ID" value="NZ_WXWW01000009.1"/>
</dbReference>
<protein>
    <submittedName>
        <fullName evidence="3">CocE/NonD family hydrolase</fullName>
    </submittedName>
</protein>
<sequence length="664" mass="75440">MQKIREIHHDMLTLPDGTQLAYRAWLPDNAESVPVPAILEFLPYRKNDGTIIRDEITMAQTAAQGYVCVRVDLRGCGESEGFMTDEYSQQELQDGYDVIDWLARQSWCDGNVGMVGISWGGFNALQVAAMNPPALKAIITQCSTDDRYRDDIHFSGGCLLNDNMDWAAFFWAYAQARSPDPALIGEKWKSVWLDRLQAMPFLAKPWLTEQTRSDYWKHGSVCENYDDIKVPVYAMSGWADGYRNTVFTLLENLNVPCKGLVGPWAHKYPNIAYPNPKVDYVAESVRWWDHWLKGTDNGMMDEPALHYYLQESVRPQTDYEFRPGEWMSEPGWPSSDIRPHTFYLGKHGLSESLNEHVTSYSVCSPETVGLDGGRFCVGIRLDMEHPADQRIDDAGSLVFDSDVLEDDFAVVGQVVAKLALVSDSPSANVIVRVSDVHPDGQVTKISHGILNLTHRNSHECPEALNPGEIYEVEVPVNHIAYTVPKGHKLRIAISTAYWPLIWPSADNATLTILPKDSVIEIPRKSSSGKANPLTAYDQPVTFAGKTLRPGDSKRVTHRDYKTGLVTLETYEDFGRQYYDSCNTEIDFKIGQAMRIHPGDPLSAENEIDLTVEMGRDGWWTKIHSHYHMTCDHEYFYIKARWEAFHADMLIFEKEFDEKIKRNYM</sequence>
<dbReference type="Proteomes" id="UP000465712">
    <property type="component" value="Unassembled WGS sequence"/>
</dbReference>
<dbReference type="EMBL" id="WXWW01000009">
    <property type="protein sequence ID" value="NAW63674.1"/>
    <property type="molecule type" value="Genomic_DNA"/>
</dbReference>
<dbReference type="SUPFAM" id="SSF53474">
    <property type="entry name" value="alpha/beta-Hydrolases"/>
    <property type="match status" value="1"/>
</dbReference>
<evidence type="ECO:0000256" key="1">
    <source>
        <dbReference type="ARBA" id="ARBA00022801"/>
    </source>
</evidence>
<comment type="caution">
    <text evidence="3">The sequence shown here is derived from an EMBL/GenBank/DDBJ whole genome shotgun (WGS) entry which is preliminary data.</text>
</comment>
<dbReference type="InterPro" id="IPR029058">
    <property type="entry name" value="AB_hydrolase_fold"/>
</dbReference>
<name>A0A7X4W7S4_9GAMM</name>
<accession>A0A7X4W7S4</accession>
<dbReference type="SMART" id="SM00939">
    <property type="entry name" value="PepX_C"/>
    <property type="match status" value="1"/>
</dbReference>
<dbReference type="Gene3D" id="1.10.3020.10">
    <property type="entry name" value="alpha-amino acid ester hydrolase ( Helical cap domain)"/>
    <property type="match status" value="1"/>
</dbReference>
<dbReference type="GO" id="GO:0008239">
    <property type="term" value="F:dipeptidyl-peptidase activity"/>
    <property type="evidence" value="ECO:0007669"/>
    <property type="project" value="InterPro"/>
</dbReference>
<dbReference type="InterPro" id="IPR013736">
    <property type="entry name" value="Xaa-Pro_dipept_C"/>
</dbReference>
<evidence type="ECO:0000313" key="3">
    <source>
        <dbReference type="EMBL" id="NAW63674.1"/>
    </source>
</evidence>
<dbReference type="InterPro" id="IPR000383">
    <property type="entry name" value="Xaa-Pro-like_dom"/>
</dbReference>
<evidence type="ECO:0000313" key="4">
    <source>
        <dbReference type="Proteomes" id="UP000465712"/>
    </source>
</evidence>
<dbReference type="Gene3D" id="3.40.50.1820">
    <property type="entry name" value="alpha/beta hydrolase"/>
    <property type="match status" value="1"/>
</dbReference>
<dbReference type="InterPro" id="IPR008979">
    <property type="entry name" value="Galactose-bd-like_sf"/>
</dbReference>
<reference evidence="3 4" key="1">
    <citation type="submission" date="2017-05" db="EMBL/GenBank/DDBJ databases">
        <title>High clonality and local adaptation shapes Vibrionaceae linages within an endangered oasis.</title>
        <authorList>
            <person name="Vazquez-Rosas-Landa M."/>
        </authorList>
    </citation>
    <scope>NUCLEOTIDE SEQUENCE [LARGE SCALE GENOMIC DNA]</scope>
    <source>
        <strain evidence="3 4">P46_P4S1P180</strain>
    </source>
</reference>
<dbReference type="AlphaFoldDB" id="A0A7X4W7S4"/>
<proteinExistence type="predicted"/>
<dbReference type="PANTHER" id="PTHR43056">
    <property type="entry name" value="PEPTIDASE S9 PROLYL OLIGOPEPTIDASE"/>
    <property type="match status" value="1"/>
</dbReference>
<feature type="domain" description="Xaa-Pro dipeptidyl-peptidase C-terminal" evidence="2">
    <location>
        <begin position="285"/>
        <end position="520"/>
    </location>
</feature>